<dbReference type="GeneID" id="110801996"/>
<evidence type="ECO:0000313" key="8">
    <source>
        <dbReference type="RefSeq" id="XP_021863115.1"/>
    </source>
</evidence>
<dbReference type="InterPro" id="IPR026992">
    <property type="entry name" value="DIOX_N"/>
</dbReference>
<evidence type="ECO:0000259" key="6">
    <source>
        <dbReference type="PROSITE" id="PS51471"/>
    </source>
</evidence>
<keyword evidence="3 5" id="KW-0560">Oxidoreductase</keyword>
<proteinExistence type="inferred from homology"/>
<evidence type="ECO:0000256" key="4">
    <source>
        <dbReference type="ARBA" id="ARBA00023004"/>
    </source>
</evidence>
<evidence type="ECO:0000256" key="5">
    <source>
        <dbReference type="RuleBase" id="RU003682"/>
    </source>
</evidence>
<dbReference type="GO" id="GO:0046872">
    <property type="term" value="F:metal ion binding"/>
    <property type="evidence" value="ECO:0007669"/>
    <property type="project" value="UniProtKB-KW"/>
</dbReference>
<feature type="domain" description="Fe2OG dioxygenase" evidence="6">
    <location>
        <begin position="205"/>
        <end position="315"/>
    </location>
</feature>
<reference evidence="8 9" key="2">
    <citation type="submission" date="2025-04" db="UniProtKB">
        <authorList>
            <consortium name="RefSeq"/>
        </authorList>
    </citation>
    <scope>IDENTIFICATION</scope>
</reference>
<evidence type="ECO:0000313" key="7">
    <source>
        <dbReference type="Proteomes" id="UP000813463"/>
    </source>
</evidence>
<dbReference type="InterPro" id="IPR027443">
    <property type="entry name" value="IPNS-like_sf"/>
</dbReference>
<dbReference type="OrthoDB" id="288590at2759"/>
<dbReference type="KEGG" id="soe:110801996"/>
<dbReference type="AlphaFoldDB" id="A0A9R0KA85"/>
<dbReference type="Pfam" id="PF03171">
    <property type="entry name" value="2OG-FeII_Oxy"/>
    <property type="match status" value="1"/>
</dbReference>
<evidence type="ECO:0000313" key="9">
    <source>
        <dbReference type="RefSeq" id="XP_021863116.1"/>
    </source>
</evidence>
<gene>
    <name evidence="8 9" type="primary">LOC110801996</name>
</gene>
<dbReference type="PANTHER" id="PTHR10209:SF429">
    <property type="entry name" value="1-AMINOCYCLOPROPANE-1-CARBOXYLATE OXIDASE HOMOLOG 1-LIKE"/>
    <property type="match status" value="1"/>
</dbReference>
<dbReference type="FunFam" id="2.60.120.330:FF:000005">
    <property type="entry name" value="1-aminocyclopropane-1-carboxylate oxidase homolog 1"/>
    <property type="match status" value="1"/>
</dbReference>
<dbReference type="Pfam" id="PF14226">
    <property type="entry name" value="DIOX_N"/>
    <property type="match status" value="1"/>
</dbReference>
<protein>
    <submittedName>
        <fullName evidence="8 9">1-aminocyclopropane-1-carboxylate oxidase homolog 1-like</fullName>
    </submittedName>
</protein>
<dbReference type="RefSeq" id="XP_021863116.1">
    <property type="nucleotide sequence ID" value="XM_022007424.1"/>
</dbReference>
<dbReference type="InterPro" id="IPR044861">
    <property type="entry name" value="IPNS-like_FE2OG_OXY"/>
</dbReference>
<organism evidence="7 8">
    <name type="scientific">Spinacia oleracea</name>
    <name type="common">Spinach</name>
    <dbReference type="NCBI Taxonomy" id="3562"/>
    <lineage>
        <taxon>Eukaryota</taxon>
        <taxon>Viridiplantae</taxon>
        <taxon>Streptophyta</taxon>
        <taxon>Embryophyta</taxon>
        <taxon>Tracheophyta</taxon>
        <taxon>Spermatophyta</taxon>
        <taxon>Magnoliopsida</taxon>
        <taxon>eudicotyledons</taxon>
        <taxon>Gunneridae</taxon>
        <taxon>Pentapetalae</taxon>
        <taxon>Caryophyllales</taxon>
        <taxon>Chenopodiaceae</taxon>
        <taxon>Chenopodioideae</taxon>
        <taxon>Anserineae</taxon>
        <taxon>Spinacia</taxon>
    </lineage>
</organism>
<dbReference type="PROSITE" id="PS51471">
    <property type="entry name" value="FE2OG_OXY"/>
    <property type="match status" value="1"/>
</dbReference>
<keyword evidence="4 5" id="KW-0408">Iron</keyword>
<dbReference type="RefSeq" id="XP_021863115.1">
    <property type="nucleotide sequence ID" value="XM_022007423.1"/>
</dbReference>
<sequence>MSLESFTNGFQSNDDRLKEVKAFDATKMGVKGLIDSGVKCIPKIFIRPLDELSEDSKTPCVKLQVPTINLEGIDRKDRYNEIVKEVLDASETWGFFQVVNHGISVELLDEMLQRVRMFHEQNTEVKKEFYTRETLKQVVYNSNYDLYTSRSANWKDTLVVNAYYGHLDPKELPEICRDVMLDYTNHVMKLSDILLELLSVALGLGPDHLREMEFKKGWSLVNHYYPACPAPDLTLGASKHSDSAFLTILLQDQIGGLQVLHENQWVNVQPKPAAFVVNIGDILQMVSNNKLRSVHHRVIANLIGPRISVAFFLRGVLSSEKLYGPIKELLSKESPPVYREFTLSDFYSYFFSRPLNESGFEYFKV</sequence>
<accession>A0A9R0KA85</accession>
<keyword evidence="2 5" id="KW-0479">Metal-binding</keyword>
<dbReference type="Gene3D" id="2.60.120.330">
    <property type="entry name" value="B-lactam Antibiotic, Isopenicillin N Synthase, Chain"/>
    <property type="match status" value="1"/>
</dbReference>
<keyword evidence="7" id="KW-1185">Reference proteome</keyword>
<dbReference type="SUPFAM" id="SSF51197">
    <property type="entry name" value="Clavaminate synthase-like"/>
    <property type="match status" value="1"/>
</dbReference>
<dbReference type="PANTHER" id="PTHR10209">
    <property type="entry name" value="OXIDOREDUCTASE, 2OG-FE II OXYGENASE FAMILY PROTEIN"/>
    <property type="match status" value="1"/>
</dbReference>
<name>A0A9R0KA85_SPIOL</name>
<comment type="similarity">
    <text evidence="1 5">Belongs to the iron/ascorbate-dependent oxidoreductase family.</text>
</comment>
<reference evidence="7" key="1">
    <citation type="journal article" date="2021" name="Nat. Commun.">
        <title>Genomic analyses provide insights into spinach domestication and the genetic basis of agronomic traits.</title>
        <authorList>
            <person name="Cai X."/>
            <person name="Sun X."/>
            <person name="Xu C."/>
            <person name="Sun H."/>
            <person name="Wang X."/>
            <person name="Ge C."/>
            <person name="Zhang Z."/>
            <person name="Wang Q."/>
            <person name="Fei Z."/>
            <person name="Jiao C."/>
            <person name="Wang Q."/>
        </authorList>
    </citation>
    <scope>NUCLEOTIDE SEQUENCE [LARGE SCALE GENOMIC DNA]</scope>
    <source>
        <strain evidence="7">cv. Varoflay</strain>
    </source>
</reference>
<dbReference type="Proteomes" id="UP000813463">
    <property type="component" value="Chromosome 3"/>
</dbReference>
<evidence type="ECO:0000256" key="3">
    <source>
        <dbReference type="ARBA" id="ARBA00023002"/>
    </source>
</evidence>
<dbReference type="InterPro" id="IPR005123">
    <property type="entry name" value="Oxoglu/Fe-dep_dioxygenase_dom"/>
</dbReference>
<evidence type="ECO:0000256" key="1">
    <source>
        <dbReference type="ARBA" id="ARBA00008056"/>
    </source>
</evidence>
<evidence type="ECO:0000256" key="2">
    <source>
        <dbReference type="ARBA" id="ARBA00022723"/>
    </source>
</evidence>
<dbReference type="GO" id="GO:0051213">
    <property type="term" value="F:dioxygenase activity"/>
    <property type="evidence" value="ECO:0007669"/>
    <property type="project" value="UniProtKB-ARBA"/>
</dbReference>